<sequence>MFTIVYINKETIEIKQDYLYELEDKITIHDQLKKDYLIENLYSSIETLTTKQKRRVISYYFNDESIEEIAMKEHVSESAIRKSIHQSLIQLKRKLNKYK</sequence>
<dbReference type="Gene3D" id="1.10.10.10">
    <property type="entry name" value="Winged helix-like DNA-binding domain superfamily/Winged helix DNA-binding domain"/>
    <property type="match status" value="1"/>
</dbReference>
<dbReference type="Proteomes" id="UP001211987">
    <property type="component" value="Unassembled WGS sequence"/>
</dbReference>
<dbReference type="GO" id="GO:0016987">
    <property type="term" value="F:sigma factor activity"/>
    <property type="evidence" value="ECO:0007669"/>
    <property type="project" value="InterPro"/>
</dbReference>
<comment type="caution">
    <text evidence="2">The sequence shown here is derived from an EMBL/GenBank/DDBJ whole genome shotgun (WGS) entry which is preliminary data.</text>
</comment>
<gene>
    <name evidence="2" type="ORF">PM738_16890</name>
</gene>
<dbReference type="GO" id="GO:0003677">
    <property type="term" value="F:DNA binding"/>
    <property type="evidence" value="ECO:0007669"/>
    <property type="project" value="UniProtKB-KW"/>
</dbReference>
<dbReference type="InterPro" id="IPR036388">
    <property type="entry name" value="WH-like_DNA-bd_sf"/>
</dbReference>
<evidence type="ECO:0000259" key="1">
    <source>
        <dbReference type="Pfam" id="PF08281"/>
    </source>
</evidence>
<dbReference type="Pfam" id="PF08281">
    <property type="entry name" value="Sigma70_r4_2"/>
    <property type="match status" value="1"/>
</dbReference>
<dbReference type="InterPro" id="IPR013249">
    <property type="entry name" value="RNA_pol_sigma70_r4_t2"/>
</dbReference>
<evidence type="ECO:0000313" key="2">
    <source>
        <dbReference type="EMBL" id="MDB7085487.1"/>
    </source>
</evidence>
<dbReference type="AlphaFoldDB" id="A0AB35ILW9"/>
<dbReference type="EMBL" id="JAQLKE010000041">
    <property type="protein sequence ID" value="MDB7085487.1"/>
    <property type="molecule type" value="Genomic_DNA"/>
</dbReference>
<keyword evidence="2" id="KW-0238">DNA-binding</keyword>
<proteinExistence type="predicted"/>
<feature type="domain" description="RNA polymerase sigma factor 70 region 4 type 2" evidence="1">
    <location>
        <begin position="39"/>
        <end position="90"/>
    </location>
</feature>
<dbReference type="GO" id="GO:0006352">
    <property type="term" value="P:DNA-templated transcription initiation"/>
    <property type="evidence" value="ECO:0007669"/>
    <property type="project" value="InterPro"/>
</dbReference>
<evidence type="ECO:0000313" key="3">
    <source>
        <dbReference type="Proteomes" id="UP001211987"/>
    </source>
</evidence>
<name>A0AB35ILW9_9FIRM</name>
<reference evidence="2" key="1">
    <citation type="submission" date="2023-01" db="EMBL/GenBank/DDBJ databases">
        <title>Human gut microbiome strain richness.</title>
        <authorList>
            <person name="Chen-Liaw A."/>
        </authorList>
    </citation>
    <scope>NUCLEOTIDE SEQUENCE</scope>
    <source>
        <strain evidence="2">1001217st2_G6_1001217B_191108</strain>
    </source>
</reference>
<accession>A0AB35ILW9</accession>
<organism evidence="2 3">
    <name type="scientific">Thomasclavelia ramosa</name>
    <dbReference type="NCBI Taxonomy" id="1547"/>
    <lineage>
        <taxon>Bacteria</taxon>
        <taxon>Bacillati</taxon>
        <taxon>Bacillota</taxon>
        <taxon>Erysipelotrichia</taxon>
        <taxon>Erysipelotrichales</taxon>
        <taxon>Coprobacillaceae</taxon>
        <taxon>Thomasclavelia</taxon>
    </lineage>
</organism>
<dbReference type="SUPFAM" id="SSF88659">
    <property type="entry name" value="Sigma3 and sigma4 domains of RNA polymerase sigma factors"/>
    <property type="match status" value="1"/>
</dbReference>
<dbReference type="InterPro" id="IPR013324">
    <property type="entry name" value="RNA_pol_sigma_r3/r4-like"/>
</dbReference>
<dbReference type="RefSeq" id="WP_158550437.1">
    <property type="nucleotide sequence ID" value="NZ_JAQLKE010000041.1"/>
</dbReference>
<protein>
    <submittedName>
        <fullName evidence="2">Sigma factor-like helix-turn-helix DNA-binding protein</fullName>
    </submittedName>
</protein>